<protein>
    <submittedName>
        <fullName evidence="2">Reverse transcriptase (RNA-dependent DNA polymerase)</fullName>
    </submittedName>
</protein>
<dbReference type="OrthoDB" id="9780724at2"/>
<keyword evidence="2" id="KW-0808">Transferase</keyword>
<evidence type="ECO:0000259" key="1">
    <source>
        <dbReference type="PROSITE" id="PS50878"/>
    </source>
</evidence>
<comment type="caution">
    <text evidence="2">The sequence shown here is derived from an EMBL/GenBank/DDBJ whole genome shotgun (WGS) entry which is preliminary data.</text>
</comment>
<dbReference type="InterPro" id="IPR000477">
    <property type="entry name" value="RT_dom"/>
</dbReference>
<evidence type="ECO:0000313" key="3">
    <source>
        <dbReference type="Proteomes" id="UP000237640"/>
    </source>
</evidence>
<sequence length="494" mass="57937">MLDQSFSSKSFQEIFDKENRKGINVEDKYKDDFADSIAKVGDLKILRKQIQLEKNFETRKLLYVEKKKLKKERDNLVSDVLDKIADGINTHTINLELGGYHGGQSYMFERNVQNFFISKKIQDNIKETYNVKQSSRYAILSELLNLLEDNFPKYVIRTDIKSFYESIPQKKLLDKINHDYLLSIKTKKFISQIFTSYNNLTGQTDPETAKGVPRGVGISAYLSELFMRSVDNKIRELDDLVYYARYVDDIVAIFVPKSKKIEPIELTNYKTKLTNLIISEGLVLNIRKTSEYDLLEGIYNLRFNDNQPNYSPKTIQYLGYEIGSIITYKPNGNIKSKDLSVRLSKKKVDKYFKKIKLSFQHFEKKKKHNRKNAFKLLSARINYLTSNTKLRNNKDKVFVGIYYSNPFLNNYASLEKLQTRLKWHINRAGLTTDEKHTMLKYSFTEGFTKKAFQMLPLKNKKYKSHNRKRNDVNNQNNKGILQFGIAEINSIWKR</sequence>
<dbReference type="AlphaFoldDB" id="A0A2T0MCR7"/>
<dbReference type="GO" id="GO:0003964">
    <property type="term" value="F:RNA-directed DNA polymerase activity"/>
    <property type="evidence" value="ECO:0007669"/>
    <property type="project" value="UniProtKB-KW"/>
</dbReference>
<dbReference type="Pfam" id="PF00078">
    <property type="entry name" value="RVT_1"/>
    <property type="match status" value="1"/>
</dbReference>
<keyword evidence="2" id="KW-0695">RNA-directed DNA polymerase</keyword>
<accession>A0A2T0MCR7</accession>
<dbReference type="RefSeq" id="WP_106146999.1">
    <property type="nucleotide sequence ID" value="NZ_PVYX01000002.1"/>
</dbReference>
<evidence type="ECO:0000313" key="2">
    <source>
        <dbReference type="EMBL" id="PRX55269.1"/>
    </source>
</evidence>
<reference evidence="2 3" key="1">
    <citation type="submission" date="2018-03" db="EMBL/GenBank/DDBJ databases">
        <title>Genomic Encyclopedia of Archaeal and Bacterial Type Strains, Phase II (KMG-II): from individual species to whole genera.</title>
        <authorList>
            <person name="Goeker M."/>
        </authorList>
    </citation>
    <scope>NUCLEOTIDE SEQUENCE [LARGE SCALE GENOMIC DNA]</scope>
    <source>
        <strain evidence="2 3">DSM 25027</strain>
    </source>
</reference>
<dbReference type="NCBIfam" id="NF041747">
    <property type="entry name" value="Drt3a"/>
    <property type="match status" value="1"/>
</dbReference>
<gene>
    <name evidence="2" type="ORF">CLV81_3678</name>
</gene>
<dbReference type="PROSITE" id="PS50878">
    <property type="entry name" value="RT_POL"/>
    <property type="match status" value="1"/>
</dbReference>
<keyword evidence="3" id="KW-1185">Reference proteome</keyword>
<name>A0A2T0MCR7_9FLAO</name>
<dbReference type="EMBL" id="PVYX01000002">
    <property type="protein sequence ID" value="PRX55269.1"/>
    <property type="molecule type" value="Genomic_DNA"/>
</dbReference>
<proteinExistence type="predicted"/>
<organism evidence="2 3">
    <name type="scientific">Flagellimonas meridianipacifica</name>
    <dbReference type="NCBI Taxonomy" id="1080225"/>
    <lineage>
        <taxon>Bacteria</taxon>
        <taxon>Pseudomonadati</taxon>
        <taxon>Bacteroidota</taxon>
        <taxon>Flavobacteriia</taxon>
        <taxon>Flavobacteriales</taxon>
        <taxon>Flavobacteriaceae</taxon>
        <taxon>Flagellimonas</taxon>
    </lineage>
</organism>
<dbReference type="CDD" id="cd01646">
    <property type="entry name" value="RT_Bac_retron_I"/>
    <property type="match status" value="1"/>
</dbReference>
<feature type="domain" description="Reverse transcriptase" evidence="1">
    <location>
        <begin position="1"/>
        <end position="322"/>
    </location>
</feature>
<keyword evidence="2" id="KW-0548">Nucleotidyltransferase</keyword>
<dbReference type="Proteomes" id="UP000237640">
    <property type="component" value="Unassembled WGS sequence"/>
</dbReference>